<feature type="coiled-coil region" evidence="1">
    <location>
        <begin position="48"/>
        <end position="75"/>
    </location>
</feature>
<dbReference type="Proteomes" id="UP000095605">
    <property type="component" value="Unassembled WGS sequence"/>
</dbReference>
<evidence type="ECO:0008006" key="6">
    <source>
        <dbReference type="Google" id="ProtNLM"/>
    </source>
</evidence>
<evidence type="ECO:0000256" key="3">
    <source>
        <dbReference type="SAM" id="Phobius"/>
    </source>
</evidence>
<dbReference type="EMBL" id="LPNL01000002">
    <property type="protein sequence ID" value="OEJ91484.1"/>
    <property type="molecule type" value="Genomic_DNA"/>
</dbReference>
<reference evidence="5" key="1">
    <citation type="journal article" date="2016" name="Genome Announc.">
        <title>Genome sequences of three species of Hanseniaspora isolated from spontaneous wine fermentations.</title>
        <authorList>
            <person name="Sternes P.R."/>
            <person name="Lee D."/>
            <person name="Kutyna D.R."/>
            <person name="Borneman A.R."/>
        </authorList>
    </citation>
    <scope>NUCLEOTIDE SEQUENCE [LARGE SCALE GENOMIC DNA]</scope>
    <source>
        <strain evidence="5">AWRI3578</strain>
    </source>
</reference>
<evidence type="ECO:0000313" key="4">
    <source>
        <dbReference type="EMBL" id="OEJ91484.1"/>
    </source>
</evidence>
<gene>
    <name evidence="4" type="ORF">AWRI3578_g378</name>
</gene>
<keyword evidence="3" id="KW-1133">Transmembrane helix</keyword>
<accession>A0A1E5RX36</accession>
<protein>
    <recommendedName>
        <fullName evidence="6">Protein transport protein SFT1</fullName>
    </recommendedName>
</protein>
<feature type="transmembrane region" description="Helical" evidence="3">
    <location>
        <begin position="88"/>
        <end position="106"/>
    </location>
</feature>
<sequence>MSNRGVDYSKLESQKEQSNNSKLDDLSRKISQFRGINSDIFDQSQRDMNADNGILGQLEERLNQLNQDIMNQSQAFSRILQNGTNRKTLRNAIAILVILIVLYYILKKIF</sequence>
<keyword evidence="3" id="KW-0472">Membrane</keyword>
<keyword evidence="5" id="KW-1185">Reference proteome</keyword>
<evidence type="ECO:0000256" key="1">
    <source>
        <dbReference type="SAM" id="Coils"/>
    </source>
</evidence>
<evidence type="ECO:0000313" key="5">
    <source>
        <dbReference type="Proteomes" id="UP000095605"/>
    </source>
</evidence>
<feature type="region of interest" description="Disordered" evidence="2">
    <location>
        <begin position="1"/>
        <end position="26"/>
    </location>
</feature>
<name>A0A1E5RX36_9ASCO</name>
<dbReference type="OrthoDB" id="3063237at2759"/>
<comment type="caution">
    <text evidence="4">The sequence shown here is derived from an EMBL/GenBank/DDBJ whole genome shotgun (WGS) entry which is preliminary data.</text>
</comment>
<dbReference type="AlphaFoldDB" id="A0A1E5RX36"/>
<evidence type="ECO:0000256" key="2">
    <source>
        <dbReference type="SAM" id="MobiDB-lite"/>
    </source>
</evidence>
<proteinExistence type="predicted"/>
<keyword evidence="1" id="KW-0175">Coiled coil</keyword>
<keyword evidence="3" id="KW-0812">Transmembrane</keyword>
<organism evidence="4 5">
    <name type="scientific">Hanseniaspora opuntiae</name>
    <dbReference type="NCBI Taxonomy" id="211096"/>
    <lineage>
        <taxon>Eukaryota</taxon>
        <taxon>Fungi</taxon>
        <taxon>Dikarya</taxon>
        <taxon>Ascomycota</taxon>
        <taxon>Saccharomycotina</taxon>
        <taxon>Saccharomycetes</taxon>
        <taxon>Saccharomycodales</taxon>
        <taxon>Saccharomycodaceae</taxon>
        <taxon>Hanseniaspora</taxon>
    </lineage>
</organism>